<feature type="transmembrane region" description="Helical" evidence="7">
    <location>
        <begin position="49"/>
        <end position="68"/>
    </location>
</feature>
<dbReference type="InterPro" id="IPR036259">
    <property type="entry name" value="MFS_trans_sf"/>
</dbReference>
<dbReference type="Pfam" id="PF04226">
    <property type="entry name" value="Transgly_assoc"/>
    <property type="match status" value="1"/>
</dbReference>
<keyword evidence="5 7" id="KW-1133">Transmembrane helix</keyword>
<reference evidence="8" key="1">
    <citation type="journal article" date="2021" name="PeerJ">
        <title>Extensive microbial diversity within the chicken gut microbiome revealed by metagenomics and culture.</title>
        <authorList>
            <person name="Gilroy R."/>
            <person name="Ravi A."/>
            <person name="Getino M."/>
            <person name="Pursley I."/>
            <person name="Horton D.L."/>
            <person name="Alikhan N.F."/>
            <person name="Baker D."/>
            <person name="Gharbi K."/>
            <person name="Hall N."/>
            <person name="Watson M."/>
            <person name="Adriaenssens E.M."/>
            <person name="Foster-Nyarko E."/>
            <person name="Jarju S."/>
            <person name="Secka A."/>
            <person name="Antonio M."/>
            <person name="Oren A."/>
            <person name="Chaudhuri R.R."/>
            <person name="La Ragione R."/>
            <person name="Hildebrand F."/>
            <person name="Pallen M.J."/>
        </authorList>
    </citation>
    <scope>NUCLEOTIDE SEQUENCE</scope>
    <source>
        <strain evidence="8">CHK32-1732</strain>
    </source>
</reference>
<evidence type="ECO:0000313" key="8">
    <source>
        <dbReference type="EMBL" id="HIW91802.1"/>
    </source>
</evidence>
<dbReference type="GO" id="GO:0005886">
    <property type="term" value="C:plasma membrane"/>
    <property type="evidence" value="ECO:0007669"/>
    <property type="project" value="UniProtKB-SubCell"/>
</dbReference>
<protein>
    <submittedName>
        <fullName evidence="8">GlsB/YeaQ/YmgE family stress response membrane protein</fullName>
    </submittedName>
</protein>
<dbReference type="AlphaFoldDB" id="A0A9D1RQA1"/>
<proteinExistence type="inferred from homology"/>
<feature type="transmembrane region" description="Helical" evidence="7">
    <location>
        <begin position="80"/>
        <end position="106"/>
    </location>
</feature>
<dbReference type="InterPro" id="IPR007341">
    <property type="entry name" value="Transgly_assoc"/>
</dbReference>
<evidence type="ECO:0000256" key="3">
    <source>
        <dbReference type="ARBA" id="ARBA00022475"/>
    </source>
</evidence>
<comment type="caution">
    <text evidence="8">The sequence shown here is derived from an EMBL/GenBank/DDBJ whole genome shotgun (WGS) entry which is preliminary data.</text>
</comment>
<reference evidence="8" key="2">
    <citation type="submission" date="2021-04" db="EMBL/GenBank/DDBJ databases">
        <authorList>
            <person name="Gilroy R."/>
        </authorList>
    </citation>
    <scope>NUCLEOTIDE SEQUENCE</scope>
    <source>
        <strain evidence="8">CHK32-1732</strain>
    </source>
</reference>
<keyword evidence="6 7" id="KW-0472">Membrane</keyword>
<comment type="similarity">
    <text evidence="2">Belongs to the UPF0410 family.</text>
</comment>
<feature type="transmembrane region" description="Helical" evidence="7">
    <location>
        <begin position="16"/>
        <end position="37"/>
    </location>
</feature>
<comment type="subcellular location">
    <subcellularLocation>
        <location evidence="1">Cell membrane</location>
        <topology evidence="1">Multi-pass membrane protein</topology>
    </subcellularLocation>
</comment>
<evidence type="ECO:0000256" key="6">
    <source>
        <dbReference type="ARBA" id="ARBA00023136"/>
    </source>
</evidence>
<dbReference type="SUPFAM" id="SSF103473">
    <property type="entry name" value="MFS general substrate transporter"/>
    <property type="match status" value="1"/>
</dbReference>
<name>A0A9D1RQA1_9CORY</name>
<dbReference type="EMBL" id="DXGC01000077">
    <property type="protein sequence ID" value="HIW91802.1"/>
    <property type="molecule type" value="Genomic_DNA"/>
</dbReference>
<keyword evidence="3" id="KW-1003">Cell membrane</keyword>
<keyword evidence="4 7" id="KW-0812">Transmembrane</keyword>
<evidence type="ECO:0000256" key="7">
    <source>
        <dbReference type="SAM" id="Phobius"/>
    </source>
</evidence>
<gene>
    <name evidence="8" type="ORF">H9870_09110</name>
</gene>
<evidence type="ECO:0000256" key="4">
    <source>
        <dbReference type="ARBA" id="ARBA00022692"/>
    </source>
</evidence>
<accession>A0A9D1RQA1</accession>
<organism evidence="8 9">
    <name type="scientific">Candidatus Corynebacterium avicola</name>
    <dbReference type="NCBI Taxonomy" id="2838527"/>
    <lineage>
        <taxon>Bacteria</taxon>
        <taxon>Bacillati</taxon>
        <taxon>Actinomycetota</taxon>
        <taxon>Actinomycetes</taxon>
        <taxon>Mycobacteriales</taxon>
        <taxon>Corynebacteriaceae</taxon>
        <taxon>Corynebacterium</taxon>
    </lineage>
</organism>
<evidence type="ECO:0000256" key="2">
    <source>
        <dbReference type="ARBA" id="ARBA00011006"/>
    </source>
</evidence>
<evidence type="ECO:0000256" key="5">
    <source>
        <dbReference type="ARBA" id="ARBA00022989"/>
    </source>
</evidence>
<evidence type="ECO:0000256" key="1">
    <source>
        <dbReference type="ARBA" id="ARBA00004651"/>
    </source>
</evidence>
<evidence type="ECO:0000313" key="9">
    <source>
        <dbReference type="Proteomes" id="UP000824190"/>
    </source>
</evidence>
<sequence length="112" mass="11244">METKVIALGSSPALSVVAWVLIGLTVGVAVVMLTAAAQRHAPEDQPLRSYATTGFAGVVGGLIGGWISTLFGVDALGEGMLLTLLTAIIGALVLAGGTTAVVKVFARGGRVR</sequence>
<dbReference type="Proteomes" id="UP000824190">
    <property type="component" value="Unassembled WGS sequence"/>
</dbReference>